<dbReference type="InterPro" id="IPR040442">
    <property type="entry name" value="Pyrv_kinase-like_dom_sf"/>
</dbReference>
<dbReference type="PANTHER" id="PTHR42905">
    <property type="entry name" value="PHOSPHOENOLPYRUVATE CARBOXYLASE"/>
    <property type="match status" value="1"/>
</dbReference>
<dbReference type="RefSeq" id="WP_229824972.1">
    <property type="nucleotide sequence ID" value="NZ_BMRC01000036.1"/>
</dbReference>
<dbReference type="GO" id="GO:0016829">
    <property type="term" value="F:lyase activity"/>
    <property type="evidence" value="ECO:0007669"/>
    <property type="project" value="UniProtKB-KW"/>
</dbReference>
<gene>
    <name evidence="1" type="ORF">ACFFV7_39550</name>
</gene>
<keyword evidence="1" id="KW-0456">Lyase</keyword>
<dbReference type="EMBL" id="JBHMEI010000049">
    <property type="protein sequence ID" value="MFB9207338.1"/>
    <property type="molecule type" value="Genomic_DNA"/>
</dbReference>
<dbReference type="InterPro" id="IPR039556">
    <property type="entry name" value="ICL/PEPM"/>
</dbReference>
<sequence>MSLISGRLRFPPGNIPGAGVREPGCPNQNNPKAVTHMSVDNFPAAEAAVTEKARLFRSLSDDSVLVLPNAWDAASAAVIAAAGATAIATTSGGVSWSLGRGDGQHLDRDEMTRAARRIVNAVDLPVTVDVEGGYGPTPEDVAATVRAVAEAGAVGVNLEDSRAVGGPLFDLAEQSARLRAARDAAAAAGLPELFVNARTDVYLFAVGPSEARLDEVLARTAAYAEAGADGIFVPGLLDLDTLSTLCAESPLPVNAMAVAGGPTVPELARAGVRRISLGTALAQTAYTAARRAAAELLGTGTLETLDDSMDFGELNALFHH</sequence>
<evidence type="ECO:0000313" key="1">
    <source>
        <dbReference type="EMBL" id="MFB9207338.1"/>
    </source>
</evidence>
<evidence type="ECO:0000313" key="2">
    <source>
        <dbReference type="Proteomes" id="UP001589647"/>
    </source>
</evidence>
<proteinExistence type="predicted"/>
<dbReference type="Pfam" id="PF13714">
    <property type="entry name" value="PEP_mutase"/>
    <property type="match status" value="1"/>
</dbReference>
<accession>A0ABV5IS11</accession>
<name>A0ABV5IS11_9ACTN</name>
<organism evidence="1 2">
    <name type="scientific">Nonomuraea spiralis</name>
    <dbReference type="NCBI Taxonomy" id="46182"/>
    <lineage>
        <taxon>Bacteria</taxon>
        <taxon>Bacillati</taxon>
        <taxon>Actinomycetota</taxon>
        <taxon>Actinomycetes</taxon>
        <taxon>Streptosporangiales</taxon>
        <taxon>Streptosporangiaceae</taxon>
        <taxon>Nonomuraea</taxon>
    </lineage>
</organism>
<dbReference type="Gene3D" id="6.10.250.2750">
    <property type="match status" value="1"/>
</dbReference>
<keyword evidence="2" id="KW-1185">Reference proteome</keyword>
<dbReference type="CDD" id="cd00377">
    <property type="entry name" value="ICL_PEPM"/>
    <property type="match status" value="1"/>
</dbReference>
<dbReference type="InterPro" id="IPR015813">
    <property type="entry name" value="Pyrv/PenolPyrv_kinase-like_dom"/>
</dbReference>
<dbReference type="PANTHER" id="PTHR42905:SF16">
    <property type="entry name" value="CARBOXYPHOSPHONOENOLPYRUVATE PHOSPHONOMUTASE-LIKE PROTEIN (AFU_ORTHOLOGUE AFUA_5G07230)"/>
    <property type="match status" value="1"/>
</dbReference>
<dbReference type="Gene3D" id="3.20.20.60">
    <property type="entry name" value="Phosphoenolpyruvate-binding domains"/>
    <property type="match status" value="1"/>
</dbReference>
<protein>
    <submittedName>
        <fullName evidence="1">Isocitrate lyase/phosphoenolpyruvate mutase family protein</fullName>
    </submittedName>
</protein>
<dbReference type="SUPFAM" id="SSF51621">
    <property type="entry name" value="Phosphoenolpyruvate/pyruvate domain"/>
    <property type="match status" value="1"/>
</dbReference>
<reference evidence="1 2" key="1">
    <citation type="submission" date="2024-09" db="EMBL/GenBank/DDBJ databases">
        <authorList>
            <person name="Sun Q."/>
            <person name="Mori K."/>
        </authorList>
    </citation>
    <scope>NUCLEOTIDE SEQUENCE [LARGE SCALE GENOMIC DNA]</scope>
    <source>
        <strain evidence="1 2">CCM 3426</strain>
    </source>
</reference>
<comment type="caution">
    <text evidence="1">The sequence shown here is derived from an EMBL/GenBank/DDBJ whole genome shotgun (WGS) entry which is preliminary data.</text>
</comment>
<dbReference type="Proteomes" id="UP001589647">
    <property type="component" value="Unassembled WGS sequence"/>
</dbReference>